<feature type="domain" description="Major facilitator superfamily (MFS) profile" evidence="6">
    <location>
        <begin position="18"/>
        <end position="428"/>
    </location>
</feature>
<accession>A0A158AZE4</accession>
<feature type="transmembrane region" description="Helical" evidence="5">
    <location>
        <begin position="337"/>
        <end position="354"/>
    </location>
</feature>
<dbReference type="SUPFAM" id="SSF103473">
    <property type="entry name" value="MFS general substrate transporter"/>
    <property type="match status" value="1"/>
</dbReference>
<evidence type="ECO:0000259" key="6">
    <source>
        <dbReference type="PROSITE" id="PS50850"/>
    </source>
</evidence>
<dbReference type="InterPro" id="IPR011701">
    <property type="entry name" value="MFS"/>
</dbReference>
<feature type="transmembrane region" description="Helical" evidence="5">
    <location>
        <begin position="83"/>
        <end position="108"/>
    </location>
</feature>
<name>A0A158AZE4_9BURK</name>
<keyword evidence="2 5" id="KW-0812">Transmembrane</keyword>
<dbReference type="OrthoDB" id="8596007at2"/>
<feature type="transmembrane region" description="Helical" evidence="5">
    <location>
        <begin position="375"/>
        <end position="396"/>
    </location>
</feature>
<dbReference type="GO" id="GO:0016020">
    <property type="term" value="C:membrane"/>
    <property type="evidence" value="ECO:0007669"/>
    <property type="project" value="UniProtKB-SubCell"/>
</dbReference>
<dbReference type="AlphaFoldDB" id="A0A158AZE4"/>
<dbReference type="Gene3D" id="1.20.1250.20">
    <property type="entry name" value="MFS general substrate transporter like domains"/>
    <property type="match status" value="2"/>
</dbReference>
<evidence type="ECO:0000256" key="4">
    <source>
        <dbReference type="ARBA" id="ARBA00023136"/>
    </source>
</evidence>
<evidence type="ECO:0000256" key="3">
    <source>
        <dbReference type="ARBA" id="ARBA00022989"/>
    </source>
</evidence>
<feature type="transmembrane region" description="Helical" evidence="5">
    <location>
        <begin position="240"/>
        <end position="261"/>
    </location>
</feature>
<dbReference type="PANTHER" id="PTHR11662">
    <property type="entry name" value="SOLUTE CARRIER FAMILY 17"/>
    <property type="match status" value="1"/>
</dbReference>
<comment type="subcellular location">
    <subcellularLocation>
        <location evidence="1">Membrane</location>
        <topology evidence="1">Multi-pass membrane protein</topology>
    </subcellularLocation>
</comment>
<dbReference type="PANTHER" id="PTHR11662:SF399">
    <property type="entry name" value="FI19708P1-RELATED"/>
    <property type="match status" value="1"/>
</dbReference>
<feature type="transmembrane region" description="Helical" evidence="5">
    <location>
        <begin position="310"/>
        <end position="331"/>
    </location>
</feature>
<dbReference type="STRING" id="1777144.AWB83_02593"/>
<keyword evidence="3 5" id="KW-1133">Transmembrane helix</keyword>
<evidence type="ECO:0000256" key="5">
    <source>
        <dbReference type="SAM" id="Phobius"/>
    </source>
</evidence>
<feature type="transmembrane region" description="Helical" evidence="5">
    <location>
        <begin position="281"/>
        <end position="298"/>
    </location>
</feature>
<gene>
    <name evidence="7" type="ORF">AWB83_02593</name>
</gene>
<dbReference type="CDD" id="cd17319">
    <property type="entry name" value="MFS_ExuT_GudP_like"/>
    <property type="match status" value="1"/>
</dbReference>
<dbReference type="InterPro" id="IPR036259">
    <property type="entry name" value="MFS_trans_sf"/>
</dbReference>
<dbReference type="InterPro" id="IPR020846">
    <property type="entry name" value="MFS_dom"/>
</dbReference>
<sequence length="431" mass="46418">MSVSSVQAAGMTSVRWKIFLLLLLLVSINYIDRAALSVAMPSIAQEFDLSPERQGLILSSFFWTYLFMQVPSGMLADRLKPRALIAAATIGWGAFQALGAVCTGWFALLLTRLGLGITEAPIYPGGGKLNALWLTQHEKTRGAAIVDAGSALGSGVGAVVVATLMAWFGSWRAAFVVAGVGTIACGIWAWWYIRNTPREHPSISEAEIAYIEQAHAEEDAREPKVAAGGSLLRFFGYRSVWGMCASHTCTNLIFFGLMTWLPTYLFKVHGFDLKSLGGATFLIFFCGFVGEVIGGQIADKWKAAGAGSNLVYRTMMFIGATAVALSMLGVAYVRAPFLVVGLLCVSLFFLRWCGGCNWATPAMLATRARAGALNGIMNFVGNIAGIFVPIFIGYIVQTTGSYFLALMFFVAVAVVQMLAVLAIDYQKKLPV</sequence>
<evidence type="ECO:0000313" key="8">
    <source>
        <dbReference type="Proteomes" id="UP000054978"/>
    </source>
</evidence>
<dbReference type="RefSeq" id="WP_087045872.1">
    <property type="nucleotide sequence ID" value="NZ_FCOB02000010.1"/>
</dbReference>
<dbReference type="EMBL" id="FCOB02000010">
    <property type="protein sequence ID" value="SAK63155.1"/>
    <property type="molecule type" value="Genomic_DNA"/>
</dbReference>
<evidence type="ECO:0000313" key="7">
    <source>
        <dbReference type="EMBL" id="SAK63155.1"/>
    </source>
</evidence>
<feature type="transmembrane region" description="Helical" evidence="5">
    <location>
        <begin position="173"/>
        <end position="193"/>
    </location>
</feature>
<dbReference type="Proteomes" id="UP000054978">
    <property type="component" value="Unassembled WGS sequence"/>
</dbReference>
<feature type="transmembrane region" description="Helical" evidence="5">
    <location>
        <begin position="402"/>
        <end position="423"/>
    </location>
</feature>
<organism evidence="7 8">
    <name type="scientific">Caballeronia ptereochthonis</name>
    <dbReference type="NCBI Taxonomy" id="1777144"/>
    <lineage>
        <taxon>Bacteria</taxon>
        <taxon>Pseudomonadati</taxon>
        <taxon>Pseudomonadota</taxon>
        <taxon>Betaproteobacteria</taxon>
        <taxon>Burkholderiales</taxon>
        <taxon>Burkholderiaceae</taxon>
        <taxon>Caballeronia</taxon>
    </lineage>
</organism>
<comment type="caution">
    <text evidence="7">The sequence shown here is derived from an EMBL/GenBank/DDBJ whole genome shotgun (WGS) entry which is preliminary data.</text>
</comment>
<dbReference type="GO" id="GO:0022857">
    <property type="term" value="F:transmembrane transporter activity"/>
    <property type="evidence" value="ECO:0007669"/>
    <property type="project" value="InterPro"/>
</dbReference>
<evidence type="ECO:0000256" key="1">
    <source>
        <dbReference type="ARBA" id="ARBA00004141"/>
    </source>
</evidence>
<dbReference type="Pfam" id="PF07690">
    <property type="entry name" value="MFS_1"/>
    <property type="match status" value="1"/>
</dbReference>
<keyword evidence="4 5" id="KW-0472">Membrane</keyword>
<dbReference type="PROSITE" id="PS50850">
    <property type="entry name" value="MFS"/>
    <property type="match status" value="1"/>
</dbReference>
<evidence type="ECO:0000256" key="2">
    <source>
        <dbReference type="ARBA" id="ARBA00022692"/>
    </source>
</evidence>
<reference evidence="7" key="1">
    <citation type="submission" date="2016-01" db="EMBL/GenBank/DDBJ databases">
        <authorList>
            <person name="Peeters C."/>
        </authorList>
    </citation>
    <scope>NUCLEOTIDE SEQUENCE [LARGE SCALE GENOMIC DNA]</scope>
    <source>
        <strain evidence="7">LMG 29326</strain>
    </source>
</reference>
<proteinExistence type="predicted"/>
<dbReference type="InterPro" id="IPR050382">
    <property type="entry name" value="MFS_Na/Anion_cotransporter"/>
</dbReference>
<keyword evidence="8" id="KW-1185">Reference proteome</keyword>
<protein>
    <submittedName>
        <fullName evidence="7">D-galactonate transporter</fullName>
    </submittedName>
</protein>